<organism evidence="2 3">
    <name type="scientific">Eutrema salsugineum</name>
    <name type="common">Saltwater cress</name>
    <name type="synonym">Sisymbrium salsugineum</name>
    <dbReference type="NCBI Taxonomy" id="72664"/>
    <lineage>
        <taxon>Eukaryota</taxon>
        <taxon>Viridiplantae</taxon>
        <taxon>Streptophyta</taxon>
        <taxon>Embryophyta</taxon>
        <taxon>Tracheophyta</taxon>
        <taxon>Spermatophyta</taxon>
        <taxon>Magnoliopsida</taxon>
        <taxon>eudicotyledons</taxon>
        <taxon>Gunneridae</taxon>
        <taxon>Pentapetalae</taxon>
        <taxon>rosids</taxon>
        <taxon>malvids</taxon>
        <taxon>Brassicales</taxon>
        <taxon>Brassicaceae</taxon>
        <taxon>Eutremeae</taxon>
        <taxon>Eutrema</taxon>
    </lineage>
</organism>
<dbReference type="AlphaFoldDB" id="V4LQS5"/>
<evidence type="ECO:0000313" key="3">
    <source>
        <dbReference type="Proteomes" id="UP000030689"/>
    </source>
</evidence>
<accession>V4LQS5</accession>
<feature type="signal peptide" evidence="1">
    <location>
        <begin position="1"/>
        <end position="24"/>
    </location>
</feature>
<keyword evidence="1" id="KW-0732">Signal</keyword>
<protein>
    <submittedName>
        <fullName evidence="2">Uncharacterized protein</fullName>
    </submittedName>
</protein>
<dbReference type="Gramene" id="ESQ44852">
    <property type="protein sequence ID" value="ESQ44852"/>
    <property type="gene ID" value="EUTSA_v10003282mg"/>
</dbReference>
<evidence type="ECO:0000313" key="2">
    <source>
        <dbReference type="EMBL" id="ESQ44852.1"/>
    </source>
</evidence>
<dbReference type="OrthoDB" id="10382241at2759"/>
<evidence type="ECO:0000256" key="1">
    <source>
        <dbReference type="SAM" id="SignalP"/>
    </source>
</evidence>
<sequence length="157" mass="18380">MAISYVHPLLLLLLASLFFLPAFGDLIDFRYCNKKGYKFGNMTRVEVSPTDPQYILIYGSTSNTSQRLLDGALDLSLVIDQFRFRIMRETDLRGVLWDQWPLEPGKDFLIRVWRDKYLRFFDKYMSILTLFSDYEGSGKLKEQMCIKFKLPPPTPTT</sequence>
<reference evidence="2 3" key="1">
    <citation type="journal article" date="2013" name="Front. Plant Sci.">
        <title>The Reference Genome of the Halophytic Plant Eutrema salsugineum.</title>
        <authorList>
            <person name="Yang R."/>
            <person name="Jarvis D.E."/>
            <person name="Chen H."/>
            <person name="Beilstein M.A."/>
            <person name="Grimwood J."/>
            <person name="Jenkins J."/>
            <person name="Shu S."/>
            <person name="Prochnik S."/>
            <person name="Xin M."/>
            <person name="Ma C."/>
            <person name="Schmutz J."/>
            <person name="Wing R.A."/>
            <person name="Mitchell-Olds T."/>
            <person name="Schumaker K.S."/>
            <person name="Wang X."/>
        </authorList>
    </citation>
    <scope>NUCLEOTIDE SEQUENCE [LARGE SCALE GENOMIC DNA]</scope>
</reference>
<dbReference type="OMA" id="QFRFRIM"/>
<name>V4LQS5_EUTSA</name>
<dbReference type="KEGG" id="eus:EUTSA_v10003282mg"/>
<proteinExistence type="predicted"/>
<gene>
    <name evidence="2" type="ORF">EUTSA_v10003282mg</name>
</gene>
<dbReference type="Proteomes" id="UP000030689">
    <property type="component" value="Unassembled WGS sequence"/>
</dbReference>
<keyword evidence="3" id="KW-1185">Reference proteome</keyword>
<dbReference type="EMBL" id="KI517441">
    <property type="protein sequence ID" value="ESQ44852.1"/>
    <property type="molecule type" value="Genomic_DNA"/>
</dbReference>
<feature type="chain" id="PRO_5004721917" evidence="1">
    <location>
        <begin position="25"/>
        <end position="157"/>
    </location>
</feature>